<keyword evidence="9" id="KW-1185">Reference proteome</keyword>
<feature type="binding site" evidence="6">
    <location>
        <position position="35"/>
    </location>
    <ligand>
        <name>molybdate</name>
        <dbReference type="ChEBI" id="CHEBI:36264"/>
    </ligand>
</feature>
<dbReference type="GO" id="GO:1901359">
    <property type="term" value="F:tungstate binding"/>
    <property type="evidence" value="ECO:0007669"/>
    <property type="project" value="UniProtKB-ARBA"/>
</dbReference>
<feature type="binding site" evidence="6">
    <location>
        <position position="168"/>
    </location>
    <ligand>
        <name>molybdate</name>
        <dbReference type="ChEBI" id="CHEBI:36264"/>
    </ligand>
</feature>
<dbReference type="PANTHER" id="PTHR30632:SF0">
    <property type="entry name" value="SULFATE-BINDING PROTEIN"/>
    <property type="match status" value="1"/>
</dbReference>
<dbReference type="GO" id="GO:0015689">
    <property type="term" value="P:molybdate ion transport"/>
    <property type="evidence" value="ECO:0007669"/>
    <property type="project" value="InterPro"/>
</dbReference>
<accession>A0A6S6LYM9</accession>
<feature type="signal peptide" evidence="7">
    <location>
        <begin position="1"/>
        <end position="25"/>
    </location>
</feature>
<evidence type="ECO:0000313" key="9">
    <source>
        <dbReference type="Proteomes" id="UP000515472"/>
    </source>
</evidence>
<organism evidence="8 9">
    <name type="scientific">Citrifermentans bremense</name>
    <dbReference type="NCBI Taxonomy" id="60035"/>
    <lineage>
        <taxon>Bacteria</taxon>
        <taxon>Pseudomonadati</taxon>
        <taxon>Thermodesulfobacteriota</taxon>
        <taxon>Desulfuromonadia</taxon>
        <taxon>Geobacterales</taxon>
        <taxon>Geobacteraceae</taxon>
        <taxon>Citrifermentans</taxon>
    </lineage>
</organism>
<evidence type="ECO:0000256" key="3">
    <source>
        <dbReference type="ARBA" id="ARBA00022723"/>
    </source>
</evidence>
<dbReference type="GO" id="GO:0030973">
    <property type="term" value="F:molybdate ion binding"/>
    <property type="evidence" value="ECO:0007669"/>
    <property type="project" value="TreeGrafter"/>
</dbReference>
<dbReference type="NCBIfam" id="TIGR01256">
    <property type="entry name" value="modA"/>
    <property type="match status" value="1"/>
</dbReference>
<dbReference type="EMBL" id="AP023213">
    <property type="protein sequence ID" value="BCG46398.1"/>
    <property type="molecule type" value="Genomic_DNA"/>
</dbReference>
<evidence type="ECO:0000256" key="5">
    <source>
        <dbReference type="ARBA" id="ARBA00062515"/>
    </source>
</evidence>
<dbReference type="AlphaFoldDB" id="A0A6S6LYM9"/>
<dbReference type="CDD" id="cd00993">
    <property type="entry name" value="PBP2_ModA_like"/>
    <property type="match status" value="1"/>
</dbReference>
<comment type="similarity">
    <text evidence="1">Belongs to the bacterial solute-binding protein ModA family.</text>
</comment>
<dbReference type="InterPro" id="IPR005950">
    <property type="entry name" value="ModA"/>
</dbReference>
<dbReference type="SUPFAM" id="SSF53850">
    <property type="entry name" value="Periplasmic binding protein-like II"/>
    <property type="match status" value="1"/>
</dbReference>
<dbReference type="PIRSF" id="PIRSF004846">
    <property type="entry name" value="ModA"/>
    <property type="match status" value="1"/>
</dbReference>
<evidence type="ECO:0000256" key="7">
    <source>
        <dbReference type="SAM" id="SignalP"/>
    </source>
</evidence>
<feature type="binding site" evidence="6">
    <location>
        <position position="141"/>
    </location>
    <ligand>
        <name>molybdate</name>
        <dbReference type="ChEBI" id="CHEBI:36264"/>
    </ligand>
</feature>
<reference evidence="8 9" key="1">
    <citation type="submission" date="2020-06" db="EMBL/GenBank/DDBJ databases">
        <title>Interaction of electrochemicaly active bacteria, Geobacter bremensis R4 on different carbon anode.</title>
        <authorList>
            <person name="Meng L."/>
            <person name="Yoshida N."/>
        </authorList>
    </citation>
    <scope>NUCLEOTIDE SEQUENCE [LARGE SCALE GENOMIC DNA]</scope>
    <source>
        <strain evidence="8 9">R4</strain>
    </source>
</reference>
<protein>
    <submittedName>
        <fullName evidence="8">Molybdenum ABC transporter, substrate-binding protein ModA</fullName>
    </submittedName>
</protein>
<evidence type="ECO:0000256" key="1">
    <source>
        <dbReference type="ARBA" id="ARBA00009175"/>
    </source>
</evidence>
<dbReference type="Proteomes" id="UP000515472">
    <property type="component" value="Chromosome"/>
</dbReference>
<evidence type="ECO:0000256" key="2">
    <source>
        <dbReference type="ARBA" id="ARBA00022505"/>
    </source>
</evidence>
<keyword evidence="2 6" id="KW-0500">Molybdenum</keyword>
<name>A0A6S6LYM9_9BACT</name>
<comment type="subunit">
    <text evidence="5">The complex is composed of two ATP-binding proteins (ModC), two transmembrane proteins (ModB) and a solute-binding protein (ModA).</text>
</comment>
<evidence type="ECO:0000256" key="6">
    <source>
        <dbReference type="PIRSR" id="PIRSR004846-1"/>
    </source>
</evidence>
<feature type="binding site" evidence="6">
    <location>
        <position position="186"/>
    </location>
    <ligand>
        <name>molybdate</name>
        <dbReference type="ChEBI" id="CHEBI:36264"/>
    </ligand>
</feature>
<dbReference type="GO" id="GO:0046872">
    <property type="term" value="F:metal ion binding"/>
    <property type="evidence" value="ECO:0007669"/>
    <property type="project" value="UniProtKB-KW"/>
</dbReference>
<proteinExistence type="inferred from homology"/>
<dbReference type="PANTHER" id="PTHR30632">
    <property type="entry name" value="MOLYBDATE-BINDING PERIPLASMIC PROTEIN"/>
    <property type="match status" value="1"/>
</dbReference>
<sequence length="250" mass="26815">MGNYRLVFLSLVTLAALVFASSASAGEVHLSVAASLKEVIDELADGFARNNPGVTFRKNFGASGALAKQVENGAPVDIFISANLEWMEYLKNKGVTDKATVATFAYNSLVFAGDPALKVRGMSDLPRLARIAIGSPKSVPAGAYAGEAIKRAGLEKQLSHKLVMARDVRDCLMYAERGEVAGAFVYRTDAMQASAAKILFTVPQSLYPEVTYPMALTVAGAANRDAASFFKYLRGDVARETLRKYGFALK</sequence>
<keyword evidence="4 7" id="KW-0732">Signal</keyword>
<feature type="chain" id="PRO_5028311917" evidence="7">
    <location>
        <begin position="26"/>
        <end position="250"/>
    </location>
</feature>
<dbReference type="Gene3D" id="3.40.190.10">
    <property type="entry name" value="Periplasmic binding protein-like II"/>
    <property type="match status" value="2"/>
</dbReference>
<dbReference type="Pfam" id="PF13531">
    <property type="entry name" value="SBP_bac_11"/>
    <property type="match status" value="1"/>
</dbReference>
<dbReference type="KEGG" id="gbn:GEOBRER4_11480"/>
<dbReference type="RefSeq" id="WP_185244612.1">
    <property type="nucleotide sequence ID" value="NZ_AP023213.1"/>
</dbReference>
<gene>
    <name evidence="8" type="ORF">GEOBRER4_n1194</name>
</gene>
<dbReference type="InterPro" id="IPR050682">
    <property type="entry name" value="ModA/WtpA"/>
</dbReference>
<keyword evidence="3 6" id="KW-0479">Metal-binding</keyword>
<feature type="binding site" evidence="6">
    <location>
        <position position="63"/>
    </location>
    <ligand>
        <name>molybdate</name>
        <dbReference type="ChEBI" id="CHEBI:36264"/>
    </ligand>
</feature>
<dbReference type="FunFam" id="3.40.190.10:FF:000035">
    <property type="entry name" value="Molybdate ABC transporter substrate-binding protein"/>
    <property type="match status" value="1"/>
</dbReference>
<evidence type="ECO:0000313" key="8">
    <source>
        <dbReference type="EMBL" id="BCG46398.1"/>
    </source>
</evidence>
<evidence type="ECO:0000256" key="4">
    <source>
        <dbReference type="ARBA" id="ARBA00022729"/>
    </source>
</evidence>